<dbReference type="AlphaFoldDB" id="A0A6C0IAX3"/>
<accession>A0A6C0IAX3</accession>
<keyword evidence="1" id="KW-0472">Membrane</keyword>
<name>A0A6C0IAX3_9ZZZZ</name>
<keyword evidence="1" id="KW-0812">Transmembrane</keyword>
<sequence length="324" mass="36016">MVLSKNDNFWLMPILGLGAVVAGVVLANRRRIGVPDPFADRQLIRKGIDKPTIWLYYNDSDVNSRDWLDFGARSTRVLNLPFLNLCYETILKHNSDKYKIEVIGGLTGLLERLGELPGTLADPRMVVNQPELDWIRAAVLAKYGGLWLTPSAIVRQPFGALPEDKNIFFGTDLDDTIAGPDGTTVPGMRGIWAGRSGHPTFVGMEAAARKRLDEKAGGMQVRNDAKWDYLAFAAQDKDTIVKPHEELGRSGSSGKRLQIEDLLASGTEGNLPFVVGPQVIYTPILMEEITRRRNFGWFLRLSEDQILESDLAVSHLFKEALGKN</sequence>
<protein>
    <submittedName>
        <fullName evidence="2">Uncharacterized protein</fullName>
    </submittedName>
</protein>
<evidence type="ECO:0000256" key="1">
    <source>
        <dbReference type="SAM" id="Phobius"/>
    </source>
</evidence>
<feature type="transmembrane region" description="Helical" evidence="1">
    <location>
        <begin position="9"/>
        <end position="27"/>
    </location>
</feature>
<reference evidence="2" key="1">
    <citation type="journal article" date="2020" name="Nature">
        <title>Giant virus diversity and host interactions through global metagenomics.</title>
        <authorList>
            <person name="Schulz F."/>
            <person name="Roux S."/>
            <person name="Paez-Espino D."/>
            <person name="Jungbluth S."/>
            <person name="Walsh D.A."/>
            <person name="Denef V.J."/>
            <person name="McMahon K.D."/>
            <person name="Konstantinidis K.T."/>
            <person name="Eloe-Fadrosh E.A."/>
            <person name="Kyrpides N.C."/>
            <person name="Woyke T."/>
        </authorList>
    </citation>
    <scope>NUCLEOTIDE SEQUENCE</scope>
    <source>
        <strain evidence="2">GVMAG-M-3300023184-62</strain>
    </source>
</reference>
<keyword evidence="1" id="KW-1133">Transmembrane helix</keyword>
<dbReference type="EMBL" id="MN740152">
    <property type="protein sequence ID" value="QHT89750.1"/>
    <property type="molecule type" value="Genomic_DNA"/>
</dbReference>
<evidence type="ECO:0000313" key="2">
    <source>
        <dbReference type="EMBL" id="QHT89750.1"/>
    </source>
</evidence>
<proteinExistence type="predicted"/>
<organism evidence="2">
    <name type="scientific">viral metagenome</name>
    <dbReference type="NCBI Taxonomy" id="1070528"/>
    <lineage>
        <taxon>unclassified sequences</taxon>
        <taxon>metagenomes</taxon>
        <taxon>organismal metagenomes</taxon>
    </lineage>
</organism>